<dbReference type="Proteomes" id="UP000196027">
    <property type="component" value="Chromosome"/>
</dbReference>
<dbReference type="OrthoDB" id="8911446at2"/>
<keyword evidence="2" id="KW-1185">Reference proteome</keyword>
<protein>
    <recommendedName>
        <fullName evidence="3">Lipoprotein</fullName>
    </recommendedName>
</protein>
<dbReference type="RefSeq" id="WP_087463687.1">
    <property type="nucleotide sequence ID" value="NZ_CP021425.1"/>
</dbReference>
<evidence type="ECO:0008006" key="3">
    <source>
        <dbReference type="Google" id="ProtNLM"/>
    </source>
</evidence>
<organism evidence="1 2">
    <name type="scientific">Oleiphilus messinensis</name>
    <dbReference type="NCBI Taxonomy" id="141451"/>
    <lineage>
        <taxon>Bacteria</taxon>
        <taxon>Pseudomonadati</taxon>
        <taxon>Pseudomonadota</taxon>
        <taxon>Gammaproteobacteria</taxon>
        <taxon>Oceanospirillales</taxon>
        <taxon>Oleiphilaceae</taxon>
        <taxon>Oleiphilus</taxon>
    </lineage>
</organism>
<proteinExistence type="predicted"/>
<dbReference type="EMBL" id="CP021425">
    <property type="protein sequence ID" value="ARU58967.1"/>
    <property type="molecule type" value="Genomic_DNA"/>
</dbReference>
<dbReference type="AlphaFoldDB" id="A0A1Y0IEL1"/>
<accession>A0A1Y0IEL1</accession>
<name>A0A1Y0IEL1_9GAMM</name>
<sequence length="205" mass="23066">MAGVWVQRRKFSVLLCVGMCVLVCVVLLCAPGTRLYAQEQVETIQKSETIKWVETPVLNGKATIRIPSLLSVMPKAMLSEKYPGIEAPVEAYSDFSGSVSIALSFTDNQVSEQNIPQAKIAFSRLFRQLYPSADWIRDEIIEQNGRQYIVLEMITPAKDAKIHNLMYGISLEGRLLMVSFNTTLDLADTWLRLGEQSMQSLQFVE</sequence>
<gene>
    <name evidence="1" type="ORF">OLMES_4980</name>
</gene>
<reference evidence="1 2" key="1">
    <citation type="submission" date="2017-05" db="EMBL/GenBank/DDBJ databases">
        <title>Genomic insights into alkan degradation activity of Oleiphilus messinensis.</title>
        <authorList>
            <person name="Kozyavkin S.A."/>
            <person name="Slesarev A.I."/>
            <person name="Golyshin P.N."/>
            <person name="Korzhenkov A."/>
            <person name="Golyshina O.N."/>
            <person name="Toshchakov S.V."/>
        </authorList>
    </citation>
    <scope>NUCLEOTIDE SEQUENCE [LARGE SCALE GENOMIC DNA]</scope>
    <source>
        <strain evidence="1 2">ME102</strain>
    </source>
</reference>
<evidence type="ECO:0000313" key="1">
    <source>
        <dbReference type="EMBL" id="ARU58967.1"/>
    </source>
</evidence>
<dbReference type="KEGG" id="ome:OLMES_4980"/>
<evidence type="ECO:0000313" key="2">
    <source>
        <dbReference type="Proteomes" id="UP000196027"/>
    </source>
</evidence>